<comment type="caution">
    <text evidence="10">The sequence shown here is derived from an EMBL/GenBank/DDBJ whole genome shotgun (WGS) entry which is preliminary data.</text>
</comment>
<evidence type="ECO:0000313" key="11">
    <source>
        <dbReference type="Proteomes" id="UP000625527"/>
    </source>
</evidence>
<name>A0ABR9MZ55_9MICO</name>
<evidence type="ECO:0000256" key="3">
    <source>
        <dbReference type="ARBA" id="ARBA00022475"/>
    </source>
</evidence>
<keyword evidence="4 7" id="KW-0812">Transmembrane</keyword>
<evidence type="ECO:0000259" key="9">
    <source>
        <dbReference type="Pfam" id="PF20730"/>
    </source>
</evidence>
<dbReference type="Proteomes" id="UP000625527">
    <property type="component" value="Unassembled WGS sequence"/>
</dbReference>
<dbReference type="PANTHER" id="PTHR34582">
    <property type="entry name" value="UPF0702 TRANSMEMBRANE PROTEIN YCAP"/>
    <property type="match status" value="1"/>
</dbReference>
<evidence type="ECO:0000259" key="8">
    <source>
        <dbReference type="Pfam" id="PF04239"/>
    </source>
</evidence>
<keyword evidence="11" id="KW-1185">Reference proteome</keyword>
<organism evidence="10 11">
    <name type="scientific">Myceligenerans pegani</name>
    <dbReference type="NCBI Taxonomy" id="2776917"/>
    <lineage>
        <taxon>Bacteria</taxon>
        <taxon>Bacillati</taxon>
        <taxon>Actinomycetota</taxon>
        <taxon>Actinomycetes</taxon>
        <taxon>Micrococcales</taxon>
        <taxon>Promicromonosporaceae</taxon>
        <taxon>Myceligenerans</taxon>
    </lineage>
</organism>
<evidence type="ECO:0000313" key="10">
    <source>
        <dbReference type="EMBL" id="MBE1876662.1"/>
    </source>
</evidence>
<evidence type="ECO:0000256" key="5">
    <source>
        <dbReference type="ARBA" id="ARBA00022989"/>
    </source>
</evidence>
<accession>A0ABR9MZ55</accession>
<dbReference type="InterPro" id="IPR007353">
    <property type="entry name" value="DUF421"/>
</dbReference>
<dbReference type="InterPro" id="IPR023090">
    <property type="entry name" value="UPF0702_alpha/beta_dom_sf"/>
</dbReference>
<feature type="transmembrane region" description="Helical" evidence="7">
    <location>
        <begin position="6"/>
        <end position="22"/>
    </location>
</feature>
<evidence type="ECO:0000256" key="7">
    <source>
        <dbReference type="SAM" id="Phobius"/>
    </source>
</evidence>
<keyword evidence="3" id="KW-1003">Cell membrane</keyword>
<keyword evidence="6 7" id="KW-0472">Membrane</keyword>
<comment type="similarity">
    <text evidence="2">Belongs to the UPF0702 family.</text>
</comment>
<comment type="subcellular location">
    <subcellularLocation>
        <location evidence="1">Cell membrane</location>
        <topology evidence="1">Multi-pass membrane protein</topology>
    </subcellularLocation>
</comment>
<evidence type="ECO:0000256" key="4">
    <source>
        <dbReference type="ARBA" id="ARBA00022692"/>
    </source>
</evidence>
<reference evidence="10 11" key="1">
    <citation type="submission" date="2020-10" db="EMBL/GenBank/DDBJ databases">
        <title>Myceligenerans pegani sp. nov., an endophytic actinomycete isolated from Peganum harmala L. in Xinjiang, China.</title>
        <authorList>
            <person name="Xin L."/>
        </authorList>
    </citation>
    <scope>NUCLEOTIDE SEQUENCE [LARGE SCALE GENOMIC DNA]</scope>
    <source>
        <strain evidence="10 11">TRM65318</strain>
    </source>
</reference>
<sequence length="149" mass="16476">MDAVLRAVAMYVVLLVIFRLTGKRSMAQVTTFDFIILLIVGEATQQALLGEDFSVTQAALVIATLILLERLFDYASWRLPRFRRITEGLPVVVVENGRPLQDVMTKEQITTDDVLSAARGSQGLERMDQIKWAVLESSGGISIVPKSPV</sequence>
<protein>
    <submittedName>
        <fullName evidence="10">DUF421 domain-containing protein</fullName>
    </submittedName>
</protein>
<feature type="domain" description="YetF C-terminal" evidence="8">
    <location>
        <begin position="80"/>
        <end position="147"/>
    </location>
</feature>
<feature type="domain" description="YetF-like N-terminal transmembrane" evidence="9">
    <location>
        <begin position="11"/>
        <end position="74"/>
    </location>
</feature>
<gene>
    <name evidence="10" type="ORF">IHE71_13200</name>
</gene>
<dbReference type="Gene3D" id="3.30.240.20">
    <property type="entry name" value="bsu07140 like domains"/>
    <property type="match status" value="1"/>
</dbReference>
<evidence type="ECO:0000256" key="6">
    <source>
        <dbReference type="ARBA" id="ARBA00023136"/>
    </source>
</evidence>
<dbReference type="PANTHER" id="PTHR34582:SF6">
    <property type="entry name" value="UPF0702 TRANSMEMBRANE PROTEIN YCAP"/>
    <property type="match status" value="1"/>
</dbReference>
<evidence type="ECO:0000256" key="1">
    <source>
        <dbReference type="ARBA" id="ARBA00004651"/>
    </source>
</evidence>
<dbReference type="InterPro" id="IPR048454">
    <property type="entry name" value="YetF_N"/>
</dbReference>
<keyword evidence="5 7" id="KW-1133">Transmembrane helix</keyword>
<proteinExistence type="inferred from homology"/>
<dbReference type="Pfam" id="PF20730">
    <property type="entry name" value="YetF_N"/>
    <property type="match status" value="1"/>
</dbReference>
<dbReference type="RefSeq" id="WP_192863225.1">
    <property type="nucleotide sequence ID" value="NZ_JADAQT010000088.1"/>
</dbReference>
<dbReference type="Pfam" id="PF04239">
    <property type="entry name" value="DUF421"/>
    <property type="match status" value="1"/>
</dbReference>
<dbReference type="EMBL" id="JADAQT010000088">
    <property type="protein sequence ID" value="MBE1876662.1"/>
    <property type="molecule type" value="Genomic_DNA"/>
</dbReference>
<evidence type="ECO:0000256" key="2">
    <source>
        <dbReference type="ARBA" id="ARBA00006448"/>
    </source>
</evidence>